<protein>
    <submittedName>
        <fullName evidence="3">Uncharacterized protein</fullName>
    </submittedName>
</protein>
<evidence type="ECO:0000313" key="3">
    <source>
        <dbReference type="EMBL" id="CAK9279249.1"/>
    </source>
</evidence>
<dbReference type="Proteomes" id="UP001497444">
    <property type="component" value="Chromosome 9"/>
</dbReference>
<keyword evidence="2" id="KW-0472">Membrane</keyword>
<gene>
    <name evidence="3" type="ORF">CSSPJE1EN1_LOCUS24727</name>
</gene>
<feature type="region of interest" description="Disordered" evidence="1">
    <location>
        <begin position="600"/>
        <end position="625"/>
    </location>
</feature>
<feature type="transmembrane region" description="Helical" evidence="2">
    <location>
        <begin position="556"/>
        <end position="578"/>
    </location>
</feature>
<keyword evidence="2" id="KW-0812">Transmembrane</keyword>
<name>A0ABP0XJF1_9BRYO</name>
<dbReference type="EMBL" id="OZ020104">
    <property type="protein sequence ID" value="CAK9279249.1"/>
    <property type="molecule type" value="Genomic_DNA"/>
</dbReference>
<keyword evidence="2" id="KW-1133">Transmembrane helix</keyword>
<organism evidence="3 4">
    <name type="scientific">Sphagnum jensenii</name>
    <dbReference type="NCBI Taxonomy" id="128206"/>
    <lineage>
        <taxon>Eukaryota</taxon>
        <taxon>Viridiplantae</taxon>
        <taxon>Streptophyta</taxon>
        <taxon>Embryophyta</taxon>
        <taxon>Bryophyta</taxon>
        <taxon>Sphagnophytina</taxon>
        <taxon>Sphagnopsida</taxon>
        <taxon>Sphagnales</taxon>
        <taxon>Sphagnaceae</taxon>
        <taxon>Sphagnum</taxon>
    </lineage>
</organism>
<proteinExistence type="predicted"/>
<sequence>MAEMKPDANARTPTLRNRIEHVANSVKIFQRNDILDSKHQKFDLAYTWLFLFFCLVVVTTIATLQIEQRNKTANYLDQKITTILDSQYTCGCALPQSLLALQKIPTQPVSNYGLQRCYSKDELETITVVQFNNDTAYDVAKTLENFNSTVKISYASNEKGWFFLEQNETELVLWNYTDGPKLSTICNGVPYKDTVFTLSLEDPNLPDYFNYPLSYMRMAIEYNCSDCNVCSPDAITIALNKSQTSFLVPIGQWVECSGFGIDISPRNPCNAAQSYHGRCNLYPTFDISMSTRLEEVIDTLELMNSSLDITTHTSKGQKGIEMHANVLYYNQSKVVEKNNVTYGYFQRDPSMDPIWPILVASYPNIAGSCLDMETFSVSVCNGTSICNVYKELDGNGVSTAALNCIDFSQDYDSCVLMANVSGNENIRDKLCEPNSPYCQKVRPYQVKYLIPDLAKTPPDTMSVSIIMNNSWLQTYKNGVCSTVYAEVVPYTLPSGRSVFLETTCNSQDLCTITGNYSAVNDTTDMQPRPVDGPDRKNLESSLTPNYVCYKLTMVPWFTFAITLFGTIGGWLTTMYTVANMVYSRAYDKWNDWCPPRTGSGRLDPAAGTDDSTNGGDQFNEIPMVH</sequence>
<evidence type="ECO:0000256" key="2">
    <source>
        <dbReference type="SAM" id="Phobius"/>
    </source>
</evidence>
<evidence type="ECO:0000256" key="1">
    <source>
        <dbReference type="SAM" id="MobiDB-lite"/>
    </source>
</evidence>
<evidence type="ECO:0000313" key="4">
    <source>
        <dbReference type="Proteomes" id="UP001497444"/>
    </source>
</evidence>
<feature type="transmembrane region" description="Helical" evidence="2">
    <location>
        <begin position="44"/>
        <end position="64"/>
    </location>
</feature>
<keyword evidence="4" id="KW-1185">Reference proteome</keyword>
<reference evidence="3" key="1">
    <citation type="submission" date="2024-02" db="EMBL/GenBank/DDBJ databases">
        <authorList>
            <consortium name="ELIXIR-Norway"/>
            <consortium name="Elixir Norway"/>
        </authorList>
    </citation>
    <scope>NUCLEOTIDE SEQUENCE</scope>
</reference>
<accession>A0ABP0XJF1</accession>